<proteinExistence type="predicted"/>
<feature type="transmembrane region" description="Helical" evidence="1">
    <location>
        <begin position="57"/>
        <end position="76"/>
    </location>
</feature>
<feature type="transmembrane region" description="Helical" evidence="1">
    <location>
        <begin position="6"/>
        <end position="26"/>
    </location>
</feature>
<keyword evidence="1" id="KW-0812">Transmembrane</keyword>
<keyword evidence="1" id="KW-1133">Transmembrane helix</keyword>
<accession>A0ABU5E854</accession>
<protein>
    <submittedName>
        <fullName evidence="2">Uncharacterized protein</fullName>
    </submittedName>
</protein>
<dbReference type="EMBL" id="JAXCLW010000001">
    <property type="protein sequence ID" value="MDY0882097.1"/>
    <property type="molecule type" value="Genomic_DNA"/>
</dbReference>
<gene>
    <name evidence="2" type="ORF">SMD27_04520</name>
</gene>
<keyword evidence="1" id="KW-0472">Membrane</keyword>
<evidence type="ECO:0000313" key="2">
    <source>
        <dbReference type="EMBL" id="MDY0882097.1"/>
    </source>
</evidence>
<comment type="caution">
    <text evidence="2">The sequence shown here is derived from an EMBL/GenBank/DDBJ whole genome shotgun (WGS) entry which is preliminary data.</text>
</comment>
<dbReference type="RefSeq" id="WP_320507129.1">
    <property type="nucleotide sequence ID" value="NZ_JAXCLW010000001.1"/>
</dbReference>
<name>A0ABU5E854_9PROT</name>
<evidence type="ECO:0000256" key="1">
    <source>
        <dbReference type="SAM" id="Phobius"/>
    </source>
</evidence>
<evidence type="ECO:0000313" key="3">
    <source>
        <dbReference type="Proteomes" id="UP001279642"/>
    </source>
</evidence>
<feature type="transmembrane region" description="Helical" evidence="1">
    <location>
        <begin position="33"/>
        <end position="51"/>
    </location>
</feature>
<dbReference type="Proteomes" id="UP001279642">
    <property type="component" value="Unassembled WGS sequence"/>
</dbReference>
<keyword evidence="3" id="KW-1185">Reference proteome</keyword>
<reference evidence="2 3" key="1">
    <citation type="journal article" date="2016" name="Antonie Van Leeuwenhoek">
        <title>Dongia soli sp. nov., isolated from soil from Dokdo, Korea.</title>
        <authorList>
            <person name="Kim D.U."/>
            <person name="Lee H."/>
            <person name="Kim H."/>
            <person name="Kim S.G."/>
            <person name="Ka J.O."/>
        </authorList>
    </citation>
    <scope>NUCLEOTIDE SEQUENCE [LARGE SCALE GENOMIC DNA]</scope>
    <source>
        <strain evidence="2 3">D78</strain>
    </source>
</reference>
<sequence>MPPKPPLHPYLIMAVAAVLPGVGQVMNNQANRGLLFVFTMIALGYVTYHLSTPEISLVGRYAGGLFIYALSIMDAYKWARVRWVIFHHPVSAAPSATTASGEMPANKMEHS</sequence>
<organism evidence="2 3">
    <name type="scientific">Dongia soli</name>
    <dbReference type="NCBI Taxonomy" id="600628"/>
    <lineage>
        <taxon>Bacteria</taxon>
        <taxon>Pseudomonadati</taxon>
        <taxon>Pseudomonadota</taxon>
        <taxon>Alphaproteobacteria</taxon>
        <taxon>Rhodospirillales</taxon>
        <taxon>Dongiaceae</taxon>
        <taxon>Dongia</taxon>
    </lineage>
</organism>